<evidence type="ECO:0000313" key="1">
    <source>
        <dbReference type="EMBL" id="GFS06675.1"/>
    </source>
</evidence>
<accession>A0AAV4I9D5</accession>
<sequence>MLDAFVIQSTNVDCHLACNLFHVLCSLLKSPMHANCNSLPTSSSKTIYNVVKLISKCIDEDMTLAPALQYFAEIVKGLSLQESQTSKFFS</sequence>
<reference evidence="1 2" key="1">
    <citation type="journal article" date="2021" name="Elife">
        <title>Chloroplast acquisition without the gene transfer in kleptoplastic sea slugs, Plakobranchus ocellatus.</title>
        <authorList>
            <person name="Maeda T."/>
            <person name="Takahashi S."/>
            <person name="Yoshida T."/>
            <person name="Shimamura S."/>
            <person name="Takaki Y."/>
            <person name="Nagai Y."/>
            <person name="Toyoda A."/>
            <person name="Suzuki Y."/>
            <person name="Arimoto A."/>
            <person name="Ishii H."/>
            <person name="Satoh N."/>
            <person name="Nishiyama T."/>
            <person name="Hasebe M."/>
            <person name="Maruyama T."/>
            <person name="Minagawa J."/>
            <person name="Obokata J."/>
            <person name="Shigenobu S."/>
        </authorList>
    </citation>
    <scope>NUCLEOTIDE SEQUENCE [LARGE SCALE GENOMIC DNA]</scope>
</reference>
<name>A0AAV4I9D5_9GAST</name>
<comment type="caution">
    <text evidence="1">The sequence shown here is derived from an EMBL/GenBank/DDBJ whole genome shotgun (WGS) entry which is preliminary data.</text>
</comment>
<proteinExistence type="predicted"/>
<keyword evidence="2" id="KW-1185">Reference proteome</keyword>
<gene>
    <name evidence="1" type="ORF">ElyMa_006551000</name>
</gene>
<evidence type="ECO:0000313" key="2">
    <source>
        <dbReference type="Proteomes" id="UP000762676"/>
    </source>
</evidence>
<organism evidence="1 2">
    <name type="scientific">Elysia marginata</name>
    <dbReference type="NCBI Taxonomy" id="1093978"/>
    <lineage>
        <taxon>Eukaryota</taxon>
        <taxon>Metazoa</taxon>
        <taxon>Spiralia</taxon>
        <taxon>Lophotrochozoa</taxon>
        <taxon>Mollusca</taxon>
        <taxon>Gastropoda</taxon>
        <taxon>Heterobranchia</taxon>
        <taxon>Euthyneura</taxon>
        <taxon>Panpulmonata</taxon>
        <taxon>Sacoglossa</taxon>
        <taxon>Placobranchoidea</taxon>
        <taxon>Plakobranchidae</taxon>
        <taxon>Elysia</taxon>
    </lineage>
</organism>
<protein>
    <submittedName>
        <fullName evidence="1">Uncharacterized protein</fullName>
    </submittedName>
</protein>
<dbReference type="EMBL" id="BMAT01013151">
    <property type="protein sequence ID" value="GFS06675.1"/>
    <property type="molecule type" value="Genomic_DNA"/>
</dbReference>
<dbReference type="Proteomes" id="UP000762676">
    <property type="component" value="Unassembled WGS sequence"/>
</dbReference>
<dbReference type="AlphaFoldDB" id="A0AAV4I9D5"/>